<dbReference type="Pfam" id="PF20293">
    <property type="entry name" value="MC6"/>
    <property type="match status" value="1"/>
</dbReference>
<sequence length="89" mass="10234">MIIPTKGITPQRSLIAVGAQILEIMDGPLTVSQAWARLRQWRRNHDHHAPVPFWWFVLALDLLYALGVVELDNELLVRRRADAAALERR</sequence>
<reference evidence="1 2" key="1">
    <citation type="submission" date="2018-03" db="EMBL/GenBank/DDBJ databases">
        <title>Defining the species Micromonospora saelicesensis and Micromonospora noduli under the framework of genomics.</title>
        <authorList>
            <person name="Riesco R."/>
            <person name="Trujillo M.E."/>
        </authorList>
    </citation>
    <scope>NUCLEOTIDE SEQUENCE [LARGE SCALE GENOMIC DNA]</scope>
    <source>
        <strain evidence="1 2">LAH08</strain>
    </source>
</reference>
<dbReference type="AlphaFoldDB" id="A0A328N3Z4"/>
<organism evidence="1 2">
    <name type="scientific">Micromonospora noduli</name>
    <dbReference type="NCBI Taxonomy" id="709876"/>
    <lineage>
        <taxon>Bacteria</taxon>
        <taxon>Bacillati</taxon>
        <taxon>Actinomycetota</taxon>
        <taxon>Actinomycetes</taxon>
        <taxon>Micromonosporales</taxon>
        <taxon>Micromonosporaceae</taxon>
        <taxon>Micromonospora</taxon>
    </lineage>
</organism>
<comment type="caution">
    <text evidence="1">The sequence shown here is derived from an EMBL/GenBank/DDBJ whole genome shotgun (WGS) entry which is preliminary data.</text>
</comment>
<proteinExistence type="predicted"/>
<dbReference type="InterPro" id="IPR046897">
    <property type="entry name" value="ABC-3C_MC6"/>
</dbReference>
<dbReference type="RefSeq" id="WP_112583820.1">
    <property type="nucleotide sequence ID" value="NZ_PYAA01000013.1"/>
</dbReference>
<evidence type="ECO:0000313" key="1">
    <source>
        <dbReference type="EMBL" id="RAO02169.1"/>
    </source>
</evidence>
<name>A0A328N3Z4_9ACTN</name>
<gene>
    <name evidence="1" type="ORF">LAH08_02395</name>
</gene>
<dbReference type="EMBL" id="PYAA01000013">
    <property type="protein sequence ID" value="RAO02169.1"/>
    <property type="molecule type" value="Genomic_DNA"/>
</dbReference>
<protein>
    <submittedName>
        <fullName evidence="1">Uncharacterized protein</fullName>
    </submittedName>
</protein>
<dbReference type="Proteomes" id="UP000248966">
    <property type="component" value="Unassembled WGS sequence"/>
</dbReference>
<accession>A0A328N3Z4</accession>
<evidence type="ECO:0000313" key="2">
    <source>
        <dbReference type="Proteomes" id="UP000248966"/>
    </source>
</evidence>